<name>A0A8H3QYG0_9GLOM</name>
<protein>
    <submittedName>
        <fullName evidence="7">Calmodulin-lysine N-methyltransferase isoform X1</fullName>
    </submittedName>
</protein>
<dbReference type="GO" id="GO:0032259">
    <property type="term" value="P:methylation"/>
    <property type="evidence" value="ECO:0007669"/>
    <property type="project" value="UniProtKB-KW"/>
</dbReference>
<proteinExistence type="predicted"/>
<reference evidence="7" key="1">
    <citation type="submission" date="2019-10" db="EMBL/GenBank/DDBJ databases">
        <title>Conservation and host-specific expression of non-tandemly repeated heterogenous ribosome RNA gene in arbuscular mycorrhizal fungi.</title>
        <authorList>
            <person name="Maeda T."/>
            <person name="Kobayashi Y."/>
            <person name="Nakagawa T."/>
            <person name="Ezawa T."/>
            <person name="Yamaguchi K."/>
            <person name="Bino T."/>
            <person name="Nishimoto Y."/>
            <person name="Shigenobu S."/>
            <person name="Kawaguchi M."/>
        </authorList>
    </citation>
    <scope>NUCLEOTIDE SEQUENCE</scope>
    <source>
        <strain evidence="7">HR1</strain>
    </source>
</reference>
<evidence type="ECO:0000256" key="4">
    <source>
        <dbReference type="ARBA" id="ARBA00022603"/>
    </source>
</evidence>
<dbReference type="GO" id="GO:0005634">
    <property type="term" value="C:nucleus"/>
    <property type="evidence" value="ECO:0007669"/>
    <property type="project" value="UniProtKB-SubCell"/>
</dbReference>
<evidence type="ECO:0000256" key="2">
    <source>
        <dbReference type="ARBA" id="ARBA00004496"/>
    </source>
</evidence>
<sequence>MQMLWNKNAIYGTKYDIVICADCTFDKATHPHLLHVIRSILKKPISNDKSDEKSTNEFRVELLVKYDDKIWECHERCLKDEQGYYDKDTHYPLIMRASWNL</sequence>
<dbReference type="GO" id="GO:0018025">
    <property type="term" value="F:calmodulin-lysine N-methyltransferase activity"/>
    <property type="evidence" value="ECO:0007669"/>
    <property type="project" value="InterPro"/>
</dbReference>
<dbReference type="EMBL" id="BLAL01000252">
    <property type="protein sequence ID" value="GES96636.1"/>
    <property type="molecule type" value="Genomic_DNA"/>
</dbReference>
<gene>
    <name evidence="7" type="ORF">RCL2_002325800</name>
</gene>
<dbReference type="Gene3D" id="3.40.50.150">
    <property type="entry name" value="Vaccinia Virus protein VP39"/>
    <property type="match status" value="1"/>
</dbReference>
<dbReference type="InterPro" id="IPR025800">
    <property type="entry name" value="CaM-Lys-N-MeTrfase"/>
</dbReference>
<dbReference type="OrthoDB" id="413520at2759"/>
<evidence type="ECO:0000313" key="7">
    <source>
        <dbReference type="EMBL" id="GES96636.1"/>
    </source>
</evidence>
<evidence type="ECO:0000256" key="3">
    <source>
        <dbReference type="ARBA" id="ARBA00022490"/>
    </source>
</evidence>
<dbReference type="GO" id="GO:0005737">
    <property type="term" value="C:cytoplasm"/>
    <property type="evidence" value="ECO:0007669"/>
    <property type="project" value="UniProtKB-SubCell"/>
</dbReference>
<keyword evidence="5 7" id="KW-0808">Transferase</keyword>
<dbReference type="PANTHER" id="PTHR13539:SF3">
    <property type="entry name" value="CALMODULIN-LYSINE N-METHYLTRANSFERASE"/>
    <property type="match status" value="1"/>
</dbReference>
<dbReference type="AlphaFoldDB" id="A0A8H3QYG0"/>
<organism evidence="7 8">
    <name type="scientific">Rhizophagus clarus</name>
    <dbReference type="NCBI Taxonomy" id="94130"/>
    <lineage>
        <taxon>Eukaryota</taxon>
        <taxon>Fungi</taxon>
        <taxon>Fungi incertae sedis</taxon>
        <taxon>Mucoromycota</taxon>
        <taxon>Glomeromycotina</taxon>
        <taxon>Glomeromycetes</taxon>
        <taxon>Glomerales</taxon>
        <taxon>Glomeraceae</taxon>
        <taxon>Rhizophagus</taxon>
    </lineage>
</organism>
<keyword evidence="4 7" id="KW-0489">Methyltransferase</keyword>
<evidence type="ECO:0000256" key="5">
    <source>
        <dbReference type="ARBA" id="ARBA00022679"/>
    </source>
</evidence>
<comment type="caution">
    <text evidence="7">The sequence shown here is derived from an EMBL/GenBank/DDBJ whole genome shotgun (WGS) entry which is preliminary data.</text>
</comment>
<accession>A0A8H3QYG0</accession>
<evidence type="ECO:0000256" key="6">
    <source>
        <dbReference type="ARBA" id="ARBA00023242"/>
    </source>
</evidence>
<dbReference type="InterPro" id="IPR029063">
    <property type="entry name" value="SAM-dependent_MTases_sf"/>
</dbReference>
<keyword evidence="3" id="KW-0963">Cytoplasm</keyword>
<comment type="subcellular location">
    <subcellularLocation>
        <location evidence="2">Cytoplasm</location>
    </subcellularLocation>
    <subcellularLocation>
        <location evidence="1">Nucleus</location>
    </subcellularLocation>
</comment>
<keyword evidence="6" id="KW-0539">Nucleus</keyword>
<dbReference type="Proteomes" id="UP000615446">
    <property type="component" value="Unassembled WGS sequence"/>
</dbReference>
<dbReference type="PANTHER" id="PTHR13539">
    <property type="entry name" value="CALMODULIN-LYSINE N-METHYLTRANSFERASE"/>
    <property type="match status" value="1"/>
</dbReference>
<evidence type="ECO:0000256" key="1">
    <source>
        <dbReference type="ARBA" id="ARBA00004123"/>
    </source>
</evidence>
<evidence type="ECO:0000313" key="8">
    <source>
        <dbReference type="Proteomes" id="UP000615446"/>
    </source>
</evidence>